<dbReference type="Proteomes" id="UP000765509">
    <property type="component" value="Unassembled WGS sequence"/>
</dbReference>
<sequence>MHNENYCRVYRPEIIALTQESPTPFLRETKALPPPSIILIESEPELTIMQDFTNSNSLLIQSQQEIFKMELLAHQQTFNKNKDQESSALSFFIDPILFNYNNNQLSSSPQSLKKDLMELTLINTEDTFRNKLVKSKPQVSNAHNIELIHKELDQSSYNGNNYEKEFQLEDFIHQEYLLSPSELENYNFRAPSKIIKSLNLEDPEYFI</sequence>
<protein>
    <submittedName>
        <fullName evidence="1">Uncharacterized protein</fullName>
    </submittedName>
</protein>
<keyword evidence="2" id="KW-1185">Reference proteome</keyword>
<reference evidence="1" key="1">
    <citation type="submission" date="2021-03" db="EMBL/GenBank/DDBJ databases">
        <title>Draft genome sequence of rust myrtle Austropuccinia psidii MF-1, a brazilian biotype.</title>
        <authorList>
            <person name="Quecine M.C."/>
            <person name="Pachon D.M.R."/>
            <person name="Bonatelli M.L."/>
            <person name="Correr F.H."/>
            <person name="Franceschini L.M."/>
            <person name="Leite T.F."/>
            <person name="Margarido G.R.A."/>
            <person name="Almeida C.A."/>
            <person name="Ferrarezi J.A."/>
            <person name="Labate C.A."/>
        </authorList>
    </citation>
    <scope>NUCLEOTIDE SEQUENCE</scope>
    <source>
        <strain evidence="1">MF-1</strain>
    </source>
</reference>
<dbReference type="EMBL" id="AVOT02012304">
    <property type="protein sequence ID" value="MBW0493913.1"/>
    <property type="molecule type" value="Genomic_DNA"/>
</dbReference>
<organism evidence="1 2">
    <name type="scientific">Austropuccinia psidii MF-1</name>
    <dbReference type="NCBI Taxonomy" id="1389203"/>
    <lineage>
        <taxon>Eukaryota</taxon>
        <taxon>Fungi</taxon>
        <taxon>Dikarya</taxon>
        <taxon>Basidiomycota</taxon>
        <taxon>Pucciniomycotina</taxon>
        <taxon>Pucciniomycetes</taxon>
        <taxon>Pucciniales</taxon>
        <taxon>Sphaerophragmiaceae</taxon>
        <taxon>Austropuccinia</taxon>
    </lineage>
</organism>
<dbReference type="AlphaFoldDB" id="A0A9Q3H6M2"/>
<proteinExistence type="predicted"/>
<comment type="caution">
    <text evidence="1">The sequence shown here is derived from an EMBL/GenBank/DDBJ whole genome shotgun (WGS) entry which is preliminary data.</text>
</comment>
<gene>
    <name evidence="1" type="ORF">O181_033628</name>
</gene>
<accession>A0A9Q3H6M2</accession>
<evidence type="ECO:0000313" key="1">
    <source>
        <dbReference type="EMBL" id="MBW0493913.1"/>
    </source>
</evidence>
<name>A0A9Q3H6M2_9BASI</name>
<evidence type="ECO:0000313" key="2">
    <source>
        <dbReference type="Proteomes" id="UP000765509"/>
    </source>
</evidence>